<evidence type="ECO:0000313" key="2">
    <source>
        <dbReference type="Proteomes" id="UP000069705"/>
    </source>
</evidence>
<name>A0A100WSX5_MYCFO</name>
<proteinExistence type="predicted"/>
<reference evidence="1 2" key="1">
    <citation type="journal article" date="2016" name="Genome Announc.">
        <title>Draft Genome Sequences of Five Rapidly Growing Mycobacterium Species, M. thermoresistibile, M. fortuitum subsp. acetamidolyticum, M. canariasense, M. brisbanense, and M. novocastrense.</title>
        <authorList>
            <person name="Katahira K."/>
            <person name="Ogura Y."/>
            <person name="Gotoh Y."/>
            <person name="Hayashi T."/>
        </authorList>
    </citation>
    <scope>NUCLEOTIDE SEQUENCE [LARGE SCALE GENOMIC DNA]</scope>
    <source>
        <strain evidence="1 2">JCM6368</strain>
    </source>
</reference>
<comment type="caution">
    <text evidence="1">The sequence shown here is derived from an EMBL/GenBank/DDBJ whole genome shotgun (WGS) entry which is preliminary data.</text>
</comment>
<dbReference type="Proteomes" id="UP000069705">
    <property type="component" value="Unassembled WGS sequence"/>
</dbReference>
<gene>
    <name evidence="1" type="ORF">RMCFA_3591</name>
</gene>
<reference evidence="2" key="2">
    <citation type="submission" date="2016-02" db="EMBL/GenBank/DDBJ databases">
        <title>Draft genome sequence of five rapidly growing Mycobacterium species.</title>
        <authorList>
            <person name="Katahira K."/>
            <person name="Gotou Y."/>
            <person name="Iida K."/>
            <person name="Ogura Y."/>
            <person name="Hayashi T."/>
        </authorList>
    </citation>
    <scope>NUCLEOTIDE SEQUENCE [LARGE SCALE GENOMIC DNA]</scope>
    <source>
        <strain evidence="2">JCM6368</strain>
    </source>
</reference>
<dbReference type="EMBL" id="BCSZ01000033">
    <property type="protein sequence ID" value="GAT03479.1"/>
    <property type="molecule type" value="Genomic_DNA"/>
</dbReference>
<accession>A0A100WSX5</accession>
<protein>
    <submittedName>
        <fullName evidence="1">Uncharacterized protein</fullName>
    </submittedName>
</protein>
<dbReference type="RefSeq" id="WP_061264160.1">
    <property type="nucleotide sequence ID" value="NZ_BCSZ01000033.1"/>
</dbReference>
<organism evidence="1 2">
    <name type="scientific">Mycolicibacterium fortuitum subsp. acetamidolyticum</name>
    <dbReference type="NCBI Taxonomy" id="144550"/>
    <lineage>
        <taxon>Bacteria</taxon>
        <taxon>Bacillati</taxon>
        <taxon>Actinomycetota</taxon>
        <taxon>Actinomycetes</taxon>
        <taxon>Mycobacteriales</taxon>
        <taxon>Mycobacteriaceae</taxon>
        <taxon>Mycolicibacterium</taxon>
    </lineage>
</organism>
<sequence length="127" mass="14205">MDDVNIPTPNKALAAILLGPKMVALVRTKTELGKIRYQMIVAKRSRKLMQSARVTVRIGGYKNDRPVGRLTVGQGLKYGPSHEFGHKFRRNTASGQFVARDGKRRRGVRANKATGAHDLRKVLRSLR</sequence>
<dbReference type="AlphaFoldDB" id="A0A100WSX5"/>
<evidence type="ECO:0000313" key="1">
    <source>
        <dbReference type="EMBL" id="GAT03479.1"/>
    </source>
</evidence>